<dbReference type="InterPro" id="IPR047173">
    <property type="entry name" value="STRAD_A/B-like"/>
</dbReference>
<feature type="compositionally biased region" description="Low complexity" evidence="3">
    <location>
        <begin position="541"/>
        <end position="559"/>
    </location>
</feature>
<name>A0A8T8SWA5_9BASI</name>
<evidence type="ECO:0000313" key="5">
    <source>
        <dbReference type="EMBL" id="KAE8249539.1"/>
    </source>
</evidence>
<reference evidence="5" key="2">
    <citation type="journal article" date="2019" name="IMA Fungus">
        <title>Genome sequencing and comparison of five Tilletia species to identify candidate genes for the detection of regulated species infecting wheat.</title>
        <authorList>
            <person name="Nguyen H.D.T."/>
            <person name="Sultana T."/>
            <person name="Kesanakurti P."/>
            <person name="Hambleton S."/>
        </authorList>
    </citation>
    <scope>NUCLEOTIDE SEQUENCE</scope>
    <source>
        <strain evidence="5">DAOMC 236416</strain>
    </source>
</reference>
<keyword evidence="6" id="KW-1185">Reference proteome</keyword>
<dbReference type="Gene3D" id="1.10.510.10">
    <property type="entry name" value="Transferase(Phosphotransferase) domain 1"/>
    <property type="match status" value="1"/>
</dbReference>
<feature type="compositionally biased region" description="Low complexity" evidence="3">
    <location>
        <begin position="698"/>
        <end position="710"/>
    </location>
</feature>
<evidence type="ECO:0000313" key="6">
    <source>
        <dbReference type="Proteomes" id="UP000077521"/>
    </source>
</evidence>
<dbReference type="AlphaFoldDB" id="A0A8T8SWA5"/>
<feature type="binding site" evidence="2">
    <location>
        <position position="102"/>
    </location>
    <ligand>
        <name>ATP</name>
        <dbReference type="ChEBI" id="CHEBI:30616"/>
    </ligand>
</feature>
<dbReference type="InterPro" id="IPR017441">
    <property type="entry name" value="Protein_kinase_ATP_BS"/>
</dbReference>
<feature type="region of interest" description="Disordered" evidence="3">
    <location>
        <begin position="515"/>
        <end position="808"/>
    </location>
</feature>
<evidence type="ECO:0000256" key="1">
    <source>
        <dbReference type="ARBA" id="ARBA00008874"/>
    </source>
</evidence>
<comment type="similarity">
    <text evidence="1">Belongs to the protein kinase superfamily. STE Ser/Thr protein kinase family. STE20 subfamily.</text>
</comment>
<feature type="domain" description="Protein kinase" evidence="4">
    <location>
        <begin position="73"/>
        <end position="344"/>
    </location>
</feature>
<dbReference type="GO" id="GO:0005524">
    <property type="term" value="F:ATP binding"/>
    <property type="evidence" value="ECO:0007669"/>
    <property type="project" value="UniProtKB-UniRule"/>
</dbReference>
<comment type="caution">
    <text evidence="5">The sequence shown here is derived from an EMBL/GenBank/DDBJ whole genome shotgun (WGS) entry which is preliminary data.</text>
</comment>
<dbReference type="InterPro" id="IPR011009">
    <property type="entry name" value="Kinase-like_dom_sf"/>
</dbReference>
<evidence type="ECO:0000259" key="4">
    <source>
        <dbReference type="PROSITE" id="PS50011"/>
    </source>
</evidence>
<proteinExistence type="inferred from homology"/>
<accession>A0A8T8SWA5</accession>
<dbReference type="GO" id="GO:0004672">
    <property type="term" value="F:protein kinase activity"/>
    <property type="evidence" value="ECO:0007669"/>
    <property type="project" value="InterPro"/>
</dbReference>
<gene>
    <name evidence="5" type="ORF">A4X13_0g5174</name>
</gene>
<dbReference type="PROSITE" id="PS00107">
    <property type="entry name" value="PROTEIN_KINASE_ATP"/>
    <property type="match status" value="1"/>
</dbReference>
<feature type="compositionally biased region" description="Basic and acidic residues" evidence="3">
    <location>
        <begin position="515"/>
        <end position="527"/>
    </location>
</feature>
<organism evidence="5 6">
    <name type="scientific">Tilletia indica</name>
    <dbReference type="NCBI Taxonomy" id="43049"/>
    <lineage>
        <taxon>Eukaryota</taxon>
        <taxon>Fungi</taxon>
        <taxon>Dikarya</taxon>
        <taxon>Basidiomycota</taxon>
        <taxon>Ustilaginomycotina</taxon>
        <taxon>Exobasidiomycetes</taxon>
        <taxon>Tilletiales</taxon>
        <taxon>Tilletiaceae</taxon>
        <taxon>Tilletia</taxon>
    </lineage>
</organism>
<feature type="compositionally biased region" description="Low complexity" evidence="3">
    <location>
        <begin position="624"/>
        <end position="660"/>
    </location>
</feature>
<evidence type="ECO:0000256" key="2">
    <source>
        <dbReference type="PROSITE-ProRule" id="PRU10141"/>
    </source>
</evidence>
<reference evidence="5" key="1">
    <citation type="submission" date="2016-04" db="EMBL/GenBank/DDBJ databases">
        <authorList>
            <person name="Nguyen H.D."/>
            <person name="Samba Siva P."/>
            <person name="Cullis J."/>
            <person name="Levesque C.A."/>
            <person name="Hambleton S."/>
        </authorList>
    </citation>
    <scope>NUCLEOTIDE SEQUENCE</scope>
    <source>
        <strain evidence="5">DAOMC 236416</strain>
    </source>
</reference>
<keyword evidence="2" id="KW-0067">ATP-binding</keyword>
<feature type="compositionally biased region" description="Polar residues" evidence="3">
    <location>
        <begin position="488"/>
        <end position="501"/>
    </location>
</feature>
<feature type="region of interest" description="Disordered" evidence="3">
    <location>
        <begin position="468"/>
        <end position="501"/>
    </location>
</feature>
<dbReference type="GO" id="GO:0043539">
    <property type="term" value="F:protein serine/threonine kinase activator activity"/>
    <property type="evidence" value="ECO:0007669"/>
    <property type="project" value="InterPro"/>
</dbReference>
<dbReference type="Pfam" id="PF00069">
    <property type="entry name" value="Pkinase"/>
    <property type="match status" value="1"/>
</dbReference>
<feature type="compositionally biased region" description="Polar residues" evidence="3">
    <location>
        <begin position="669"/>
        <end position="680"/>
    </location>
</feature>
<feature type="region of interest" description="Disordered" evidence="3">
    <location>
        <begin position="21"/>
        <end position="44"/>
    </location>
</feature>
<dbReference type="PANTHER" id="PTHR48014">
    <property type="entry name" value="SERINE/THREONINE-PROTEIN KINASE FRAY2"/>
    <property type="match status" value="1"/>
</dbReference>
<protein>
    <recommendedName>
        <fullName evidence="4">Protein kinase domain-containing protein</fullName>
    </recommendedName>
</protein>
<evidence type="ECO:0000256" key="3">
    <source>
        <dbReference type="SAM" id="MobiDB-lite"/>
    </source>
</evidence>
<dbReference type="SUPFAM" id="SSF56112">
    <property type="entry name" value="Protein kinase-like (PK-like)"/>
    <property type="match status" value="1"/>
</dbReference>
<dbReference type="PROSITE" id="PS50011">
    <property type="entry name" value="PROTEIN_KINASE_DOM"/>
    <property type="match status" value="1"/>
</dbReference>
<dbReference type="EMBL" id="LWDF02000382">
    <property type="protein sequence ID" value="KAE8249539.1"/>
    <property type="molecule type" value="Genomic_DNA"/>
</dbReference>
<keyword evidence="2" id="KW-0547">Nucleotide-binding</keyword>
<dbReference type="PANTHER" id="PTHR48014:SF21">
    <property type="entry name" value="SERINE_THREONINE-PROTEIN KINASE FRAY2"/>
    <property type="match status" value="1"/>
</dbReference>
<feature type="compositionally biased region" description="Basic and acidic residues" evidence="3">
    <location>
        <begin position="782"/>
        <end position="791"/>
    </location>
</feature>
<dbReference type="SMART" id="SM00220">
    <property type="entry name" value="S_TKc"/>
    <property type="match status" value="1"/>
</dbReference>
<dbReference type="InterPro" id="IPR000719">
    <property type="entry name" value="Prot_kinase_dom"/>
</dbReference>
<feature type="compositionally biased region" description="Polar residues" evidence="3">
    <location>
        <begin position="29"/>
        <end position="44"/>
    </location>
</feature>
<sequence length="808" mass="85312">MTSTMSTSAFTSPFNTLGQKGKAAASTGGDANTNESAGSRLSSALGTSNWRAAQHRGSVMDEYPMYSCNAEDYTLGREIGFGASSVVYEAKFKPLGARVAVKVIELEAFGRDTDELRRETQLMSLSKHPNVLRVRGCYLVGSKLNIATRLMAAGSMLDIMRFSHPDGFDEIVVATVLRQALQGLHYLHQNDWLHRDLKAANILVDDDGTVLLGDFGVGVWLGESSAKVEGSADTDHDSGGRKSFVGTPAWMAPEVVERKHYGVKADIWSFGITALELCHGRAPHARFAPVKALMKTLSDEPPQLDREGGAHKYSKAMEDFVRVCLQKDPSKRPTAEKLLQHAVFKQARGPKFLVNAILSGLPPLSDRQERRRKVSISSMRTTQSWDFGSVGAGSGRWTPGTHTADRTDPFLGFSGIFGTAASPRGSVRSSKIISFDGQHAIAVTPSHSHAQLGGSLYVEQSSIEQRSRSQSAAGLANRRSRNRSSDSGFVTSGALGTSGSVGASGGLRAMAMHQLEHQRRSISREPSIDGNLASVGDRQNGVSDGGKSAAGVAGAKDANGGTGAKPLEPIGEQKSPAALLPEASTSHVPGLELPPPSPFVGDKDDGGLQPSPDMGLPARWNDASNASEPSSRAVSSSTTTSKTTTASSATTVTTDHSTSVPAIFHNQKPRNLTASESPSLPFTPEGEAGDSAPRRVASRSSQTSTSQAGSDRGAPSAAQPSSFFLNRIRSRSSRPNSRNGSVPPPHLSSSPDALVALSSPLSRQGGSSTDSEPGGKAGQSPEEGKGHRRNDSVLGKLFGRNKKDGGKR</sequence>
<feature type="compositionally biased region" description="Polar residues" evidence="3">
    <location>
        <begin position="759"/>
        <end position="771"/>
    </location>
</feature>
<dbReference type="Proteomes" id="UP000077521">
    <property type="component" value="Unassembled WGS sequence"/>
</dbReference>